<evidence type="ECO:0000256" key="1">
    <source>
        <dbReference type="SAM" id="SignalP"/>
    </source>
</evidence>
<gene>
    <name evidence="3" type="ORF">GF359_02535</name>
</gene>
<dbReference type="AlphaFoldDB" id="A0A9D5KA45"/>
<feature type="signal peptide" evidence="1">
    <location>
        <begin position="1"/>
        <end position="21"/>
    </location>
</feature>
<feature type="chain" id="PRO_5039117194" description="DUF5683 domain-containing protein" evidence="1">
    <location>
        <begin position="22"/>
        <end position="178"/>
    </location>
</feature>
<evidence type="ECO:0000313" key="3">
    <source>
        <dbReference type="EMBL" id="MBD3364071.1"/>
    </source>
</evidence>
<organism evidence="3 4">
    <name type="scientific">candidate division WOR-3 bacterium</name>
    <dbReference type="NCBI Taxonomy" id="2052148"/>
    <lineage>
        <taxon>Bacteria</taxon>
        <taxon>Bacteria division WOR-3</taxon>
    </lineage>
</organism>
<sequence length="178" mass="19364">MKNTLFILGMLCILLSANLYAQTEEGVEVEGGPDLPISTEPVPAVDSVAADTTPQDTTPGKKTKSVKTAMLLSVLIPGGGQFYTGHYIKGVLIAGGEITLGYLTWQAHQDFEDLIPTDTTRDEARSKRNNFAFFTGAVIVYAVADAYVDAHLYGFKDAQRLSVEPSRERIGLAITYRF</sequence>
<dbReference type="Proteomes" id="UP000630660">
    <property type="component" value="Unassembled WGS sequence"/>
</dbReference>
<reference evidence="3" key="1">
    <citation type="submission" date="2019-11" db="EMBL/GenBank/DDBJ databases">
        <title>Microbial mats filling the niche in hypersaline microbial mats.</title>
        <authorList>
            <person name="Wong H.L."/>
            <person name="Macleod F.I."/>
            <person name="White R.A. III"/>
            <person name="Burns B.P."/>
        </authorList>
    </citation>
    <scope>NUCLEOTIDE SEQUENCE</scope>
    <source>
        <strain evidence="3">Bin_327</strain>
    </source>
</reference>
<evidence type="ECO:0000259" key="2">
    <source>
        <dbReference type="Pfam" id="PF18935"/>
    </source>
</evidence>
<dbReference type="InterPro" id="IPR043738">
    <property type="entry name" value="DUF5683"/>
</dbReference>
<dbReference type="EMBL" id="WJKJ01000077">
    <property type="protein sequence ID" value="MBD3364071.1"/>
    <property type="molecule type" value="Genomic_DNA"/>
</dbReference>
<comment type="caution">
    <text evidence="3">The sequence shown here is derived from an EMBL/GenBank/DDBJ whole genome shotgun (WGS) entry which is preliminary data.</text>
</comment>
<proteinExistence type="predicted"/>
<evidence type="ECO:0000313" key="4">
    <source>
        <dbReference type="Proteomes" id="UP000630660"/>
    </source>
</evidence>
<keyword evidence="1" id="KW-0732">Signal</keyword>
<name>A0A9D5KA45_UNCW3</name>
<dbReference type="Pfam" id="PF18935">
    <property type="entry name" value="DUF5683"/>
    <property type="match status" value="1"/>
</dbReference>
<accession>A0A9D5KA45</accession>
<protein>
    <recommendedName>
        <fullName evidence="2">DUF5683 domain-containing protein</fullName>
    </recommendedName>
</protein>
<feature type="domain" description="DUF5683" evidence="2">
    <location>
        <begin position="64"/>
        <end position="113"/>
    </location>
</feature>